<evidence type="ECO:0000256" key="4">
    <source>
        <dbReference type="ARBA" id="ARBA00022840"/>
    </source>
</evidence>
<keyword evidence="4" id="KW-0067">ATP-binding</keyword>
<dbReference type="PANTHER" id="PTHR24221:SF590">
    <property type="entry name" value="COMPONENT LINKED WITH THE ASSEMBLY OF CYTOCHROME' TRANSPORT TRANSMEMBRANE ATP-BINDING PROTEIN ABC TRANSPORTER CYDD-RELATED"/>
    <property type="match status" value="1"/>
</dbReference>
<dbReference type="Gene3D" id="1.20.1560.10">
    <property type="entry name" value="ABC transporter type 1, transmembrane domain"/>
    <property type="match status" value="1"/>
</dbReference>
<dbReference type="InterPro" id="IPR036640">
    <property type="entry name" value="ABC1_TM_sf"/>
</dbReference>
<dbReference type="PROSITE" id="PS50929">
    <property type="entry name" value="ABC_TM1F"/>
    <property type="match status" value="1"/>
</dbReference>
<evidence type="ECO:0000256" key="7">
    <source>
        <dbReference type="SAM" id="Phobius"/>
    </source>
</evidence>
<evidence type="ECO:0000256" key="6">
    <source>
        <dbReference type="ARBA" id="ARBA00023136"/>
    </source>
</evidence>
<accession>A0A5C5BD56</accession>
<dbReference type="EMBL" id="VENP01000027">
    <property type="protein sequence ID" value="TNU74011.1"/>
    <property type="molecule type" value="Genomic_DNA"/>
</dbReference>
<dbReference type="Pfam" id="PF00005">
    <property type="entry name" value="ABC_tran"/>
    <property type="match status" value="1"/>
</dbReference>
<evidence type="ECO:0000256" key="5">
    <source>
        <dbReference type="ARBA" id="ARBA00022989"/>
    </source>
</evidence>
<feature type="transmembrane region" description="Helical" evidence="7">
    <location>
        <begin position="157"/>
        <end position="179"/>
    </location>
</feature>
<dbReference type="GO" id="GO:0005524">
    <property type="term" value="F:ATP binding"/>
    <property type="evidence" value="ECO:0007669"/>
    <property type="project" value="UniProtKB-KW"/>
</dbReference>
<keyword evidence="5 7" id="KW-1133">Transmembrane helix</keyword>
<evidence type="ECO:0000259" key="9">
    <source>
        <dbReference type="PROSITE" id="PS50929"/>
    </source>
</evidence>
<evidence type="ECO:0000256" key="3">
    <source>
        <dbReference type="ARBA" id="ARBA00022741"/>
    </source>
</evidence>
<dbReference type="GO" id="GO:0042883">
    <property type="term" value="P:cysteine transport"/>
    <property type="evidence" value="ECO:0007669"/>
    <property type="project" value="InterPro"/>
</dbReference>
<dbReference type="OrthoDB" id="9806127at2"/>
<dbReference type="GO" id="GO:0140359">
    <property type="term" value="F:ABC-type transporter activity"/>
    <property type="evidence" value="ECO:0007669"/>
    <property type="project" value="InterPro"/>
</dbReference>
<evidence type="ECO:0000313" key="10">
    <source>
        <dbReference type="EMBL" id="TNU74011.1"/>
    </source>
</evidence>
<dbReference type="InterPro" id="IPR014216">
    <property type="entry name" value="ABC_transptr_CydD"/>
</dbReference>
<feature type="domain" description="ABC transmembrane type-1" evidence="9">
    <location>
        <begin position="20"/>
        <end position="302"/>
    </location>
</feature>
<keyword evidence="3" id="KW-0547">Nucleotide-binding</keyword>
<organism evidence="10 11">
    <name type="scientific">Miniimonas arenae</name>
    <dbReference type="NCBI Taxonomy" id="676201"/>
    <lineage>
        <taxon>Bacteria</taxon>
        <taxon>Bacillati</taxon>
        <taxon>Actinomycetota</taxon>
        <taxon>Actinomycetes</taxon>
        <taxon>Micrococcales</taxon>
        <taxon>Beutenbergiaceae</taxon>
        <taxon>Miniimonas</taxon>
    </lineage>
</organism>
<keyword evidence="6 7" id="KW-0472">Membrane</keyword>
<dbReference type="SMART" id="SM00382">
    <property type="entry name" value="AAA"/>
    <property type="match status" value="1"/>
</dbReference>
<evidence type="ECO:0000256" key="1">
    <source>
        <dbReference type="ARBA" id="ARBA00004651"/>
    </source>
</evidence>
<protein>
    <submittedName>
        <fullName evidence="10">Thiol reductant ABC exporter subunit CydD</fullName>
    </submittedName>
</protein>
<sequence length="560" mass="58238">MRPLDPRLLRTAAAARTFVVAAAALSVLATVCVVVQAFAIGHAVAPVALDGVDLAAVATPLAALVGAVVLRAALTWFRERLGAQAAVDVVAQLRTRLLEHTSRLPHRWRTRHGAEVTTLATRGLDDLVPYVTGYLPQLLLTAILTPLTLLVVLRLDLVSGLVVAATLPLIPVFMWLVGVTTQRWSEQRLEALAAQGSQLLDLLAGLTTLRALGREVGPGVRVRRLGEAYRTTTMQTLRVAFLSSAVLELLASLSVALVAVEIGMRLVYDRIDLATGLTVLILAPEIYQPLRQVGAQFHASTNGLTAVQRVFAVLDEPLPADGERAVPAWDRLVVSGLAVAADDRGYLAPADLDAVIEPGRVTALAGASGAGKTTTAMALLRLQPPDAGTLVLEHDGERTDLADVASAAWWAQAAWVPQRVVTSGGTVRSHALGGASGPDAEARLVQAAEATGLAHVVADLPLGWATPLAAEAGGLSSGLSVGQTHRLELTRALVRGARLVVADEPTAHLAPGDEQEVVAALRAVADAGAAVVVVAHRPGTLAAADVVVQVRSSAPAEVAA</sequence>
<feature type="transmembrane region" description="Helical" evidence="7">
    <location>
        <begin position="20"/>
        <end position="42"/>
    </location>
</feature>
<feature type="domain" description="ABC transporter" evidence="8">
    <location>
        <begin position="332"/>
        <end position="560"/>
    </location>
</feature>
<dbReference type="NCBIfam" id="TIGR02857">
    <property type="entry name" value="CydD"/>
    <property type="match status" value="1"/>
</dbReference>
<dbReference type="Pfam" id="PF00664">
    <property type="entry name" value="ABC_membrane"/>
    <property type="match status" value="1"/>
</dbReference>
<dbReference type="PROSITE" id="PS50893">
    <property type="entry name" value="ABC_TRANSPORTER_2"/>
    <property type="match status" value="1"/>
</dbReference>
<dbReference type="CDD" id="cd18584">
    <property type="entry name" value="ABC_6TM_AarD_CydD"/>
    <property type="match status" value="1"/>
</dbReference>
<feature type="transmembrane region" description="Helical" evidence="7">
    <location>
        <begin position="127"/>
        <end position="151"/>
    </location>
</feature>
<comment type="caution">
    <text evidence="10">The sequence shown here is derived from an EMBL/GenBank/DDBJ whole genome shotgun (WGS) entry which is preliminary data.</text>
</comment>
<feature type="transmembrane region" description="Helical" evidence="7">
    <location>
        <begin position="239"/>
        <end position="260"/>
    </location>
</feature>
<reference evidence="10 11" key="1">
    <citation type="submission" date="2019-06" db="EMBL/GenBank/DDBJ databases">
        <title>Draft genome sequence of Miniimonas arenae KCTC 19750T isolated from sea sand.</title>
        <authorList>
            <person name="Park S.-J."/>
        </authorList>
    </citation>
    <scope>NUCLEOTIDE SEQUENCE [LARGE SCALE GENOMIC DNA]</scope>
    <source>
        <strain evidence="10 11">KCTC 19750</strain>
    </source>
</reference>
<dbReference type="Gene3D" id="3.40.50.300">
    <property type="entry name" value="P-loop containing nucleotide triphosphate hydrolases"/>
    <property type="match status" value="1"/>
</dbReference>
<dbReference type="GO" id="GO:0016887">
    <property type="term" value="F:ATP hydrolysis activity"/>
    <property type="evidence" value="ECO:0007669"/>
    <property type="project" value="InterPro"/>
</dbReference>
<keyword evidence="11" id="KW-1185">Reference proteome</keyword>
<dbReference type="SUPFAM" id="SSF90123">
    <property type="entry name" value="ABC transporter transmembrane region"/>
    <property type="match status" value="1"/>
</dbReference>
<dbReference type="InterPro" id="IPR011527">
    <property type="entry name" value="ABC1_TM_dom"/>
</dbReference>
<dbReference type="PANTHER" id="PTHR24221">
    <property type="entry name" value="ATP-BINDING CASSETTE SUB-FAMILY B"/>
    <property type="match status" value="1"/>
</dbReference>
<dbReference type="InterPro" id="IPR039421">
    <property type="entry name" value="Type_1_exporter"/>
</dbReference>
<gene>
    <name evidence="10" type="primary">cydD</name>
    <name evidence="10" type="ORF">FH969_08460</name>
</gene>
<evidence type="ECO:0000256" key="2">
    <source>
        <dbReference type="ARBA" id="ARBA00022692"/>
    </source>
</evidence>
<proteinExistence type="predicted"/>
<dbReference type="AlphaFoldDB" id="A0A5C5BD56"/>
<comment type="subcellular location">
    <subcellularLocation>
        <location evidence="1">Cell membrane</location>
        <topology evidence="1">Multi-pass membrane protein</topology>
    </subcellularLocation>
</comment>
<evidence type="ECO:0000313" key="11">
    <source>
        <dbReference type="Proteomes" id="UP000313849"/>
    </source>
</evidence>
<dbReference type="InterPro" id="IPR003593">
    <property type="entry name" value="AAA+_ATPase"/>
</dbReference>
<evidence type="ECO:0000259" key="8">
    <source>
        <dbReference type="PROSITE" id="PS50893"/>
    </source>
</evidence>
<dbReference type="SUPFAM" id="SSF52540">
    <property type="entry name" value="P-loop containing nucleoside triphosphate hydrolases"/>
    <property type="match status" value="1"/>
</dbReference>
<dbReference type="RefSeq" id="WP_139986927.1">
    <property type="nucleotide sequence ID" value="NZ_VENP01000027.1"/>
</dbReference>
<feature type="transmembrane region" description="Helical" evidence="7">
    <location>
        <begin position="54"/>
        <end position="74"/>
    </location>
</feature>
<dbReference type="InterPro" id="IPR003439">
    <property type="entry name" value="ABC_transporter-like_ATP-bd"/>
</dbReference>
<dbReference type="Proteomes" id="UP000313849">
    <property type="component" value="Unassembled WGS sequence"/>
</dbReference>
<dbReference type="GO" id="GO:0005886">
    <property type="term" value="C:plasma membrane"/>
    <property type="evidence" value="ECO:0007669"/>
    <property type="project" value="UniProtKB-SubCell"/>
</dbReference>
<dbReference type="InterPro" id="IPR027417">
    <property type="entry name" value="P-loop_NTPase"/>
</dbReference>
<keyword evidence="2 7" id="KW-0812">Transmembrane</keyword>
<name>A0A5C5BD56_9MICO</name>